<protein>
    <recommendedName>
        <fullName evidence="7">Major facilitator superfamily (MFS) profile domain-containing protein</fullName>
    </recommendedName>
</protein>
<evidence type="ECO:0000256" key="5">
    <source>
        <dbReference type="ARBA" id="ARBA00023136"/>
    </source>
</evidence>
<gene>
    <name evidence="8" type="ORF">VKT23_000164</name>
</gene>
<feature type="transmembrane region" description="Helical" evidence="6">
    <location>
        <begin position="385"/>
        <end position="408"/>
    </location>
</feature>
<name>A0ABR1K8T0_9AGAR</name>
<dbReference type="InterPro" id="IPR020846">
    <property type="entry name" value="MFS_dom"/>
</dbReference>
<feature type="transmembrane region" description="Helical" evidence="6">
    <location>
        <begin position="103"/>
        <end position="122"/>
    </location>
</feature>
<dbReference type="SUPFAM" id="SSF103473">
    <property type="entry name" value="MFS general substrate transporter"/>
    <property type="match status" value="1"/>
</dbReference>
<feature type="transmembrane region" description="Helical" evidence="6">
    <location>
        <begin position="334"/>
        <end position="351"/>
    </location>
</feature>
<organism evidence="8 9">
    <name type="scientific">Marasmiellus scandens</name>
    <dbReference type="NCBI Taxonomy" id="2682957"/>
    <lineage>
        <taxon>Eukaryota</taxon>
        <taxon>Fungi</taxon>
        <taxon>Dikarya</taxon>
        <taxon>Basidiomycota</taxon>
        <taxon>Agaricomycotina</taxon>
        <taxon>Agaricomycetes</taxon>
        <taxon>Agaricomycetidae</taxon>
        <taxon>Agaricales</taxon>
        <taxon>Marasmiineae</taxon>
        <taxon>Omphalotaceae</taxon>
        <taxon>Marasmiellus</taxon>
    </lineage>
</organism>
<evidence type="ECO:0000313" key="9">
    <source>
        <dbReference type="Proteomes" id="UP001498398"/>
    </source>
</evidence>
<keyword evidence="5 6" id="KW-0472">Membrane</keyword>
<dbReference type="PANTHER" id="PTHR43791">
    <property type="entry name" value="PERMEASE-RELATED"/>
    <property type="match status" value="1"/>
</dbReference>
<evidence type="ECO:0000256" key="1">
    <source>
        <dbReference type="ARBA" id="ARBA00004141"/>
    </source>
</evidence>
<dbReference type="Gene3D" id="1.20.1250.20">
    <property type="entry name" value="MFS general substrate transporter like domains"/>
    <property type="match status" value="2"/>
</dbReference>
<feature type="transmembrane region" description="Helical" evidence="6">
    <location>
        <begin position="358"/>
        <end position="379"/>
    </location>
</feature>
<reference evidence="8 9" key="1">
    <citation type="submission" date="2024-01" db="EMBL/GenBank/DDBJ databases">
        <title>A draft genome for the cacao thread blight pathogen Marasmiellus scandens.</title>
        <authorList>
            <person name="Baruah I.K."/>
            <person name="Leung J."/>
            <person name="Bukari Y."/>
            <person name="Amoako-Attah I."/>
            <person name="Meinhardt L.W."/>
            <person name="Bailey B.A."/>
            <person name="Cohen S.P."/>
        </authorList>
    </citation>
    <scope>NUCLEOTIDE SEQUENCE [LARGE SCALE GENOMIC DNA]</scope>
    <source>
        <strain evidence="8 9">GH-19</strain>
    </source>
</reference>
<dbReference type="InterPro" id="IPR036259">
    <property type="entry name" value="MFS_trans_sf"/>
</dbReference>
<evidence type="ECO:0000256" key="3">
    <source>
        <dbReference type="ARBA" id="ARBA00022692"/>
    </source>
</evidence>
<dbReference type="PANTHER" id="PTHR43791:SF67">
    <property type="entry name" value="TRANSPORTER, PUTATIVE (AFU_ORTHOLOGUE AFUA_3G04010)-RELATED"/>
    <property type="match status" value="1"/>
</dbReference>
<dbReference type="EMBL" id="JBANRG010000001">
    <property type="protein sequence ID" value="KAK7472053.1"/>
    <property type="molecule type" value="Genomic_DNA"/>
</dbReference>
<evidence type="ECO:0000259" key="7">
    <source>
        <dbReference type="PROSITE" id="PS50850"/>
    </source>
</evidence>
<feature type="domain" description="Major facilitator superfamily (MFS) profile" evidence="7">
    <location>
        <begin position="37"/>
        <end position="478"/>
    </location>
</feature>
<dbReference type="Pfam" id="PF07690">
    <property type="entry name" value="MFS_1"/>
    <property type="match status" value="1"/>
</dbReference>
<evidence type="ECO:0000256" key="2">
    <source>
        <dbReference type="ARBA" id="ARBA00022448"/>
    </source>
</evidence>
<feature type="transmembrane region" description="Helical" evidence="6">
    <location>
        <begin position="163"/>
        <end position="185"/>
    </location>
</feature>
<evidence type="ECO:0000313" key="8">
    <source>
        <dbReference type="EMBL" id="KAK7472053.1"/>
    </source>
</evidence>
<keyword evidence="3 6" id="KW-0812">Transmembrane</keyword>
<dbReference type="PROSITE" id="PS50850">
    <property type="entry name" value="MFS"/>
    <property type="match status" value="1"/>
</dbReference>
<sequence length="514" mass="56383">MSDTGSQTEVPNQAIPVAEVSEAKLRRRVLWKLDTHILPFLTLLWLANYIDRTNIGNARIAGLEKDLQLHGNQFNTALAVFYASYLVTELPSNWVLKRFTGRFWLPFIMILWGVVTTLTGIVKNFQGLIAIRVFLGFCEGGMLPGLVLYLSTLYRPEELQVRIGLFYAGASLSGAFGGLLATAIIKMNGVGGLAGWRWIFILEGIATVLIGLASMVFLPASLATAKFLTAEEREFAARRFRASHAAEVITKFPSESGSENSDKPAEHAEVKAVHQEDEAFEWLEVRRGLFDIQTGLLSIGMFGLIVTVYSFSLFLPTIVAGLGYSGASAQLHTVPPFIPAVVLTPIVAYFSDRLRWRGVFMLILIPIAIIGYIIAITATTNTARYAAVFLMATGLYPSAPCILAFMACNSSGHYKKATTTAAQLAVGNIGGFVATFAYTSNQAPKYITGHSISLGFAVLTWLAICANVCYCIWENKARREGRRAENVTKYQQLWDSGKTRAPIGDRSPDFIFSL</sequence>
<feature type="transmembrane region" description="Helical" evidence="6">
    <location>
        <begin position="197"/>
        <end position="218"/>
    </location>
</feature>
<keyword evidence="9" id="KW-1185">Reference proteome</keyword>
<feature type="transmembrane region" description="Helical" evidence="6">
    <location>
        <begin position="77"/>
        <end position="96"/>
    </location>
</feature>
<feature type="transmembrane region" description="Helical" evidence="6">
    <location>
        <begin position="452"/>
        <end position="473"/>
    </location>
</feature>
<feature type="transmembrane region" description="Helical" evidence="6">
    <location>
        <begin position="420"/>
        <end position="440"/>
    </location>
</feature>
<keyword evidence="4 6" id="KW-1133">Transmembrane helix</keyword>
<keyword evidence="2" id="KW-0813">Transport</keyword>
<evidence type="ECO:0000256" key="4">
    <source>
        <dbReference type="ARBA" id="ARBA00022989"/>
    </source>
</evidence>
<proteinExistence type="predicted"/>
<accession>A0ABR1K8T0</accession>
<feature type="transmembrane region" description="Helical" evidence="6">
    <location>
        <begin position="296"/>
        <end position="322"/>
    </location>
</feature>
<comment type="subcellular location">
    <subcellularLocation>
        <location evidence="1">Membrane</location>
        <topology evidence="1">Multi-pass membrane protein</topology>
    </subcellularLocation>
</comment>
<dbReference type="InterPro" id="IPR011701">
    <property type="entry name" value="MFS"/>
</dbReference>
<comment type="caution">
    <text evidence="8">The sequence shown here is derived from an EMBL/GenBank/DDBJ whole genome shotgun (WGS) entry which is preliminary data.</text>
</comment>
<dbReference type="Proteomes" id="UP001498398">
    <property type="component" value="Unassembled WGS sequence"/>
</dbReference>
<feature type="transmembrane region" description="Helical" evidence="6">
    <location>
        <begin position="128"/>
        <end position="151"/>
    </location>
</feature>
<evidence type="ECO:0000256" key="6">
    <source>
        <dbReference type="SAM" id="Phobius"/>
    </source>
</evidence>